<sequence>MPEIMEYVWAIQHQPPKEVSAAHRIILWEVYSADDASRRIPVLISRLEYRRREAVLSGRADASS</sequence>
<reference evidence="1 2" key="2">
    <citation type="submission" date="2007-04" db="EMBL/GenBank/DDBJ databases">
        <title>Draft genome sequence of Dorea longicatena (DSM 13814).</title>
        <authorList>
            <person name="Sudarsanam P."/>
            <person name="Ley R."/>
            <person name="Guruge J."/>
            <person name="Turnbaugh P.J."/>
            <person name="Mahowald M."/>
            <person name="Liep D."/>
            <person name="Gordon J."/>
        </authorList>
    </citation>
    <scope>NUCLEOTIDE SEQUENCE [LARGE SCALE GENOMIC DNA]</scope>
    <source>
        <strain evidence="1 2">DSM 13814</strain>
    </source>
</reference>
<gene>
    <name evidence="1" type="ORF">DORLON_00463</name>
</gene>
<comment type="caution">
    <text evidence="1">The sequence shown here is derived from an EMBL/GenBank/DDBJ whole genome shotgun (WGS) entry which is preliminary data.</text>
</comment>
<protein>
    <submittedName>
        <fullName evidence="1">Uncharacterized protein</fullName>
    </submittedName>
</protein>
<organism evidence="1 2">
    <name type="scientific">Dorea longicatena DSM 13814</name>
    <dbReference type="NCBI Taxonomy" id="411462"/>
    <lineage>
        <taxon>Bacteria</taxon>
        <taxon>Bacillati</taxon>
        <taxon>Bacillota</taxon>
        <taxon>Clostridia</taxon>
        <taxon>Lachnospirales</taxon>
        <taxon>Lachnospiraceae</taxon>
        <taxon>Dorea</taxon>
    </lineage>
</organism>
<reference evidence="1 2" key="1">
    <citation type="submission" date="2007-03" db="EMBL/GenBank/DDBJ databases">
        <authorList>
            <person name="Fulton L."/>
            <person name="Clifton S."/>
            <person name="Fulton B."/>
            <person name="Xu J."/>
            <person name="Minx P."/>
            <person name="Pepin K.H."/>
            <person name="Johnson M."/>
            <person name="Thiruvilangam P."/>
            <person name="Bhonagiri V."/>
            <person name="Nash W.E."/>
            <person name="Mardis E.R."/>
            <person name="Wilson R.K."/>
        </authorList>
    </citation>
    <scope>NUCLEOTIDE SEQUENCE [LARGE SCALE GENOMIC DNA]</scope>
    <source>
        <strain evidence="1 2">DSM 13814</strain>
    </source>
</reference>
<name>A6BDU8_9FIRM</name>
<accession>A6BDU8</accession>
<proteinExistence type="predicted"/>
<dbReference type="EMBL" id="AAXB02000002">
    <property type="protein sequence ID" value="EDM63786.1"/>
    <property type="molecule type" value="Genomic_DNA"/>
</dbReference>
<evidence type="ECO:0000313" key="1">
    <source>
        <dbReference type="EMBL" id="EDM63786.1"/>
    </source>
</evidence>
<dbReference type="HOGENOM" id="CLU_2860529_0_0_9"/>
<dbReference type="Proteomes" id="UP000004016">
    <property type="component" value="Unassembled WGS sequence"/>
</dbReference>
<dbReference type="AlphaFoldDB" id="A6BDU8"/>
<evidence type="ECO:0000313" key="2">
    <source>
        <dbReference type="Proteomes" id="UP000004016"/>
    </source>
</evidence>